<dbReference type="Gene3D" id="3.40.50.720">
    <property type="entry name" value="NAD(P)-binding Rossmann-like Domain"/>
    <property type="match status" value="1"/>
</dbReference>
<name>A0A4Z0LVN5_9GAMM</name>
<dbReference type="PROSITE" id="PS00061">
    <property type="entry name" value="ADH_SHORT"/>
    <property type="match status" value="1"/>
</dbReference>
<dbReference type="NCBIfam" id="NF005559">
    <property type="entry name" value="PRK07231.1"/>
    <property type="match status" value="1"/>
</dbReference>
<protein>
    <submittedName>
        <fullName evidence="3">Glucose 1-dehydrogenase</fullName>
        <ecNumber evidence="3">1.1.1.47</ecNumber>
    </submittedName>
</protein>
<dbReference type="EC" id="1.1.1.47" evidence="3"/>
<dbReference type="OrthoDB" id="7055074at2"/>
<dbReference type="FunFam" id="3.40.50.720:FF:000084">
    <property type="entry name" value="Short-chain dehydrogenase reductase"/>
    <property type="match status" value="1"/>
</dbReference>
<comment type="similarity">
    <text evidence="1">Belongs to the short-chain dehydrogenases/reductases (SDR) family.</text>
</comment>
<dbReference type="EMBL" id="SRLE01000014">
    <property type="protein sequence ID" value="TGD71294.1"/>
    <property type="molecule type" value="Genomic_DNA"/>
</dbReference>
<accession>A0A4Z0LVN5</accession>
<proteinExistence type="inferred from homology"/>
<organism evidence="3 4">
    <name type="scientific">Mangrovimicrobium sediminis</name>
    <dbReference type="NCBI Taxonomy" id="2562682"/>
    <lineage>
        <taxon>Bacteria</taxon>
        <taxon>Pseudomonadati</taxon>
        <taxon>Pseudomonadota</taxon>
        <taxon>Gammaproteobacteria</taxon>
        <taxon>Cellvibrionales</taxon>
        <taxon>Halieaceae</taxon>
        <taxon>Mangrovimicrobium</taxon>
    </lineage>
</organism>
<gene>
    <name evidence="3" type="ORF">E4634_18650</name>
</gene>
<comment type="caution">
    <text evidence="3">The sequence shown here is derived from an EMBL/GenBank/DDBJ whole genome shotgun (WGS) entry which is preliminary data.</text>
</comment>
<dbReference type="RefSeq" id="WP_135446187.1">
    <property type="nucleotide sequence ID" value="NZ_SRLE01000014.1"/>
</dbReference>
<dbReference type="PANTHER" id="PTHR24321:SF8">
    <property type="entry name" value="ESTRADIOL 17-BETA-DEHYDROGENASE 8-RELATED"/>
    <property type="match status" value="1"/>
</dbReference>
<dbReference type="AlphaFoldDB" id="A0A4Z0LVN5"/>
<dbReference type="Proteomes" id="UP000298050">
    <property type="component" value="Unassembled WGS sequence"/>
</dbReference>
<reference evidence="3 4" key="1">
    <citation type="submission" date="2019-04" db="EMBL/GenBank/DDBJ databases">
        <title>Taxonomy of novel Haliea sp. from mangrove soil of West Coast of India.</title>
        <authorList>
            <person name="Verma A."/>
            <person name="Kumar P."/>
            <person name="Krishnamurthi S."/>
        </authorList>
    </citation>
    <scope>NUCLEOTIDE SEQUENCE [LARGE SCALE GENOMIC DNA]</scope>
    <source>
        <strain evidence="3 4">SAOS-164</strain>
    </source>
</reference>
<evidence type="ECO:0000313" key="4">
    <source>
        <dbReference type="Proteomes" id="UP000298050"/>
    </source>
</evidence>
<dbReference type="PRINTS" id="PR00081">
    <property type="entry name" value="GDHRDH"/>
</dbReference>
<evidence type="ECO:0000313" key="3">
    <source>
        <dbReference type="EMBL" id="TGD71294.1"/>
    </source>
</evidence>
<dbReference type="PANTHER" id="PTHR24321">
    <property type="entry name" value="DEHYDROGENASES, SHORT CHAIN"/>
    <property type="match status" value="1"/>
</dbReference>
<evidence type="ECO:0000256" key="1">
    <source>
        <dbReference type="ARBA" id="ARBA00006484"/>
    </source>
</evidence>
<dbReference type="InterPro" id="IPR020904">
    <property type="entry name" value="Sc_DH/Rdtase_CS"/>
</dbReference>
<keyword evidence="4" id="KW-1185">Reference proteome</keyword>
<dbReference type="Pfam" id="PF13561">
    <property type="entry name" value="adh_short_C2"/>
    <property type="match status" value="1"/>
</dbReference>
<dbReference type="PRINTS" id="PR00080">
    <property type="entry name" value="SDRFAMILY"/>
</dbReference>
<dbReference type="InterPro" id="IPR036291">
    <property type="entry name" value="NAD(P)-bd_dom_sf"/>
</dbReference>
<evidence type="ECO:0000256" key="2">
    <source>
        <dbReference type="ARBA" id="ARBA00023002"/>
    </source>
</evidence>
<dbReference type="InterPro" id="IPR002347">
    <property type="entry name" value="SDR_fam"/>
</dbReference>
<keyword evidence="2 3" id="KW-0560">Oxidoreductase</keyword>
<dbReference type="GO" id="GO:0047936">
    <property type="term" value="F:glucose 1-dehydrogenase [NAD(P)+] activity"/>
    <property type="evidence" value="ECO:0007669"/>
    <property type="project" value="UniProtKB-EC"/>
</dbReference>
<dbReference type="SUPFAM" id="SSF51735">
    <property type="entry name" value="NAD(P)-binding Rossmann-fold domains"/>
    <property type="match status" value="1"/>
</dbReference>
<sequence length="245" mass="25980">MRLQDKVVLLTGAASGMGECHARRIVAEGGQLLMTDIAEAAGQALAAKLGERALFVTQDIADEAQWQRVAELASERFGGVDVLVNNAGILTKGAIGDESPETLRKVLDVNVVGTWMGIRAISPLMIARGGGSIVNISSQVGYRGWTDYSVYGCSKWAIRGLTKHLALELASHNIRVNAILPGAVDETGLFSGRVDETLRTKVQESIPLGRFVTREQVSSLLVFLASDESGSTTGTDNLIDGGVSI</sequence>